<evidence type="ECO:0000259" key="1">
    <source>
        <dbReference type="Pfam" id="PF26355"/>
    </source>
</evidence>
<dbReference type="InterPro" id="IPR027417">
    <property type="entry name" value="P-loop_NTPase"/>
</dbReference>
<dbReference type="Proteomes" id="UP000505210">
    <property type="component" value="Chromosome"/>
</dbReference>
<dbReference type="EMBL" id="CP053661">
    <property type="protein sequence ID" value="QKD81666.1"/>
    <property type="molecule type" value="Genomic_DNA"/>
</dbReference>
<protein>
    <recommendedName>
        <fullName evidence="1">vWA-MoxR associated protein N-terminal HTH domain-containing protein</fullName>
    </recommendedName>
</protein>
<feature type="domain" description="vWA-MoxR associated protein N-terminal HTH" evidence="1">
    <location>
        <begin position="6"/>
        <end position="88"/>
    </location>
</feature>
<organism evidence="2 3">
    <name type="scientific">Thermoleptolyngbya sichuanensis A183</name>
    <dbReference type="NCBI Taxonomy" id="2737172"/>
    <lineage>
        <taxon>Bacteria</taxon>
        <taxon>Bacillati</taxon>
        <taxon>Cyanobacteriota</taxon>
        <taxon>Cyanophyceae</taxon>
        <taxon>Oculatellales</taxon>
        <taxon>Oculatellaceae</taxon>
        <taxon>Thermoleptolyngbya</taxon>
        <taxon>Thermoleptolyngbya sichuanensis</taxon>
    </lineage>
</organism>
<dbReference type="SUPFAM" id="SSF52540">
    <property type="entry name" value="P-loop containing nucleoside triphosphate hydrolases"/>
    <property type="match status" value="1"/>
</dbReference>
<name>A0A6M8BC73_9CYAN</name>
<proteinExistence type="predicted"/>
<dbReference type="RefSeq" id="WP_172354061.1">
    <property type="nucleotide sequence ID" value="NZ_CP053661.1"/>
</dbReference>
<dbReference type="Pfam" id="PF26355">
    <property type="entry name" value="HTH_VMAP-M9"/>
    <property type="match status" value="1"/>
</dbReference>
<dbReference type="AlphaFoldDB" id="A0A6M8BC73"/>
<dbReference type="KEGG" id="theu:HPC62_05195"/>
<dbReference type="InterPro" id="IPR058651">
    <property type="entry name" value="HTH_VMAP-M9"/>
</dbReference>
<reference evidence="2 3" key="1">
    <citation type="submission" date="2020-05" db="EMBL/GenBank/DDBJ databases">
        <title>Complete genome sequence of of a novel Thermoleptolyngbya strain isolated from hot springs of Ganzi, Sichuan China.</title>
        <authorList>
            <person name="Tang J."/>
            <person name="Daroch M."/>
            <person name="Li L."/>
            <person name="Waleron K."/>
            <person name="Waleron M."/>
            <person name="Waleron M."/>
        </authorList>
    </citation>
    <scope>NUCLEOTIDE SEQUENCE [LARGE SCALE GENOMIC DNA]</scope>
    <source>
        <strain evidence="2 3">PKUAC-SCTA183</strain>
    </source>
</reference>
<accession>A0A6M8BC73</accession>
<evidence type="ECO:0000313" key="3">
    <source>
        <dbReference type="Proteomes" id="UP000505210"/>
    </source>
</evidence>
<sequence>MWCEPMDLDELIRVADAVVRQELKRPLSDLERYVLQESFKGKSYEQMTDGWAFKTVKDAGSRLWKCFSQALGDGVKVQKSTFQMALVRLSERLGHRPPEPAQAALSPDLSLQKKSINLPTNPFGDRGCITDPSRFFDRYEILRQVFEALHHGVSVSLVGESRIGKSSLLAMICAKGPAKLQLPPTAFVQLNMQSIRDEAEFFEALCQELGIEPPCRGYALRRKLKDTHHILCLDEVERMSHSDDFSGRERTELWGLADGAIAPLTLVTASRLPLSQLFPDSPEQTSPLAGICQTIQVEPFSPAIAQSFIMHRLQNGPIQFTPAQIHQLIAQSGGHPARLQESASDLYRQLLEA</sequence>
<keyword evidence="3" id="KW-1185">Reference proteome</keyword>
<evidence type="ECO:0000313" key="2">
    <source>
        <dbReference type="EMBL" id="QKD81666.1"/>
    </source>
</evidence>
<gene>
    <name evidence="2" type="ORF">HPC62_05195</name>
</gene>
<dbReference type="Gene3D" id="3.40.50.300">
    <property type="entry name" value="P-loop containing nucleotide triphosphate hydrolases"/>
    <property type="match status" value="1"/>
</dbReference>